<evidence type="ECO:0000313" key="1">
    <source>
        <dbReference type="EMBL" id="SNZ01187.1"/>
    </source>
</evidence>
<organism evidence="1 2">
    <name type="scientific">Flagellimonas pacifica</name>
    <dbReference type="NCBI Taxonomy" id="1247520"/>
    <lineage>
        <taxon>Bacteria</taxon>
        <taxon>Pseudomonadati</taxon>
        <taxon>Bacteroidota</taxon>
        <taxon>Flavobacteriia</taxon>
        <taxon>Flavobacteriales</taxon>
        <taxon>Flavobacteriaceae</taxon>
        <taxon>Flagellimonas</taxon>
    </lineage>
</organism>
<gene>
    <name evidence="1" type="ORF">SAMN06265377_3023</name>
</gene>
<dbReference type="EMBL" id="OBEH01000004">
    <property type="protein sequence ID" value="SNZ01187.1"/>
    <property type="molecule type" value="Genomic_DNA"/>
</dbReference>
<protein>
    <submittedName>
        <fullName evidence="1">Uncharacterized protein</fullName>
    </submittedName>
</protein>
<evidence type="ECO:0000313" key="2">
    <source>
        <dbReference type="Proteomes" id="UP000219048"/>
    </source>
</evidence>
<dbReference type="Proteomes" id="UP000219048">
    <property type="component" value="Unassembled WGS sequence"/>
</dbReference>
<dbReference type="OrthoDB" id="1447370at2"/>
<proteinExistence type="predicted"/>
<keyword evidence="2" id="KW-1185">Reference proteome</keyword>
<reference evidence="2" key="1">
    <citation type="submission" date="2017-09" db="EMBL/GenBank/DDBJ databases">
        <authorList>
            <person name="Varghese N."/>
            <person name="Submissions S."/>
        </authorList>
    </citation>
    <scope>NUCLEOTIDE SEQUENCE [LARGE SCALE GENOMIC DNA]</scope>
    <source>
        <strain evidence="2">DSM 25885</strain>
    </source>
</reference>
<dbReference type="AlphaFoldDB" id="A0A285MXB0"/>
<dbReference type="RefSeq" id="WP_097046616.1">
    <property type="nucleotide sequence ID" value="NZ_OBEH01000004.1"/>
</dbReference>
<name>A0A285MXB0_9FLAO</name>
<sequence length="100" mass="11650">MTKSNNILKLLESLGYLFPTDPESITEFEKRYKKEIAQIQPKHWDNPLEILQKGRTEQLPIEKEVENPSYEGLAQAARHGKTIPVEMKKKMLEDRNNAKD</sequence>
<accession>A0A285MXB0</accession>